<accession>X1LMW5</accession>
<protein>
    <submittedName>
        <fullName evidence="1">Uncharacterized protein</fullName>
    </submittedName>
</protein>
<dbReference type="EMBL" id="BARV01012722">
    <property type="protein sequence ID" value="GAI07166.1"/>
    <property type="molecule type" value="Genomic_DNA"/>
</dbReference>
<proteinExistence type="predicted"/>
<feature type="non-terminal residue" evidence="1">
    <location>
        <position position="1"/>
    </location>
</feature>
<evidence type="ECO:0000313" key="1">
    <source>
        <dbReference type="EMBL" id="GAI07166.1"/>
    </source>
</evidence>
<gene>
    <name evidence="1" type="ORF">S06H3_23418</name>
</gene>
<dbReference type="AlphaFoldDB" id="X1LMW5"/>
<organism evidence="1">
    <name type="scientific">marine sediment metagenome</name>
    <dbReference type="NCBI Taxonomy" id="412755"/>
    <lineage>
        <taxon>unclassified sequences</taxon>
        <taxon>metagenomes</taxon>
        <taxon>ecological metagenomes</taxon>
    </lineage>
</organism>
<sequence>ALGFVFYVLAFSGNRGIVIPFCILKYDSGLLRDLTTKIF</sequence>
<reference evidence="1" key="1">
    <citation type="journal article" date="2014" name="Front. Microbiol.">
        <title>High frequency of phylogenetically diverse reductive dehalogenase-homologous genes in deep subseafloor sedimentary metagenomes.</title>
        <authorList>
            <person name="Kawai M."/>
            <person name="Futagami T."/>
            <person name="Toyoda A."/>
            <person name="Takaki Y."/>
            <person name="Nishi S."/>
            <person name="Hori S."/>
            <person name="Arai W."/>
            <person name="Tsubouchi T."/>
            <person name="Morono Y."/>
            <person name="Uchiyama I."/>
            <person name="Ito T."/>
            <person name="Fujiyama A."/>
            <person name="Inagaki F."/>
            <person name="Takami H."/>
        </authorList>
    </citation>
    <scope>NUCLEOTIDE SEQUENCE</scope>
    <source>
        <strain evidence="1">Expedition CK06-06</strain>
    </source>
</reference>
<name>X1LMW5_9ZZZZ</name>
<comment type="caution">
    <text evidence="1">The sequence shown here is derived from an EMBL/GenBank/DDBJ whole genome shotgun (WGS) entry which is preliminary data.</text>
</comment>